<dbReference type="Pfam" id="PF22956">
    <property type="entry name" value="VPS15-like_hel"/>
    <property type="match status" value="1"/>
</dbReference>
<accession>A0A183A3A6</accession>
<reference evidence="3" key="1">
    <citation type="submission" date="2016-06" db="UniProtKB">
        <authorList>
            <consortium name="WormBaseParasite"/>
        </authorList>
    </citation>
    <scope>IDENTIFICATION</scope>
</reference>
<dbReference type="InterPro" id="IPR055231">
    <property type="entry name" value="2AA_helical"/>
</dbReference>
<evidence type="ECO:0000313" key="3">
    <source>
        <dbReference type="WBParaSite" id="ECPE_0000144101-mRNA-1"/>
    </source>
</evidence>
<evidence type="ECO:0000256" key="1">
    <source>
        <dbReference type="ARBA" id="ARBA00022737"/>
    </source>
</evidence>
<name>A0A183A3A6_9TREM</name>
<evidence type="ECO:0000259" key="2">
    <source>
        <dbReference type="Pfam" id="PF22956"/>
    </source>
</evidence>
<protein>
    <submittedName>
        <fullName evidence="3">DHC_N1 domain-containing protein</fullName>
    </submittedName>
</protein>
<feature type="domain" description="Phosphatase 2A Regulatory Subunit A helical" evidence="2">
    <location>
        <begin position="8"/>
        <end position="69"/>
    </location>
</feature>
<proteinExistence type="predicted"/>
<dbReference type="WBParaSite" id="ECPE_0000144101-mRNA-1">
    <property type="protein sequence ID" value="ECPE_0000144101-mRNA-1"/>
    <property type="gene ID" value="ECPE_0000144101"/>
</dbReference>
<dbReference type="AlphaFoldDB" id="A0A183A3A6"/>
<organism evidence="3">
    <name type="scientific">Echinostoma caproni</name>
    <dbReference type="NCBI Taxonomy" id="27848"/>
    <lineage>
        <taxon>Eukaryota</taxon>
        <taxon>Metazoa</taxon>
        <taxon>Spiralia</taxon>
        <taxon>Lophotrochozoa</taxon>
        <taxon>Platyhelminthes</taxon>
        <taxon>Trematoda</taxon>
        <taxon>Digenea</taxon>
        <taxon>Plagiorchiida</taxon>
        <taxon>Echinostomata</taxon>
        <taxon>Echinostomatoidea</taxon>
        <taxon>Echinostomatidae</taxon>
        <taxon>Echinostoma</taxon>
    </lineage>
</organism>
<sequence>LTPFTALESFDAHLSVLRRHIQDWFSDLDRQVRYALMTTEGLIKLITFFGRAHASGTLLSHMITFLNDKVSV</sequence>
<keyword evidence="1" id="KW-0677">Repeat</keyword>